<evidence type="ECO:0000256" key="2">
    <source>
        <dbReference type="ARBA" id="ARBA00022448"/>
    </source>
</evidence>
<evidence type="ECO:0000256" key="4">
    <source>
        <dbReference type="ARBA" id="ARBA00022692"/>
    </source>
</evidence>
<feature type="transmembrane region" description="Helical" evidence="8">
    <location>
        <begin position="441"/>
        <end position="463"/>
    </location>
</feature>
<sequence>MGRYPGVPKTQDRMSERLLPAGKRPIVSGNDQVEDGRSSKSDGKDLIRTIYIKYITSRCSSRLKSQMYHGSLLFNLFAFLLPALYGTLSKLWVANIDSSLVATTDVYTYIGVIANVLNDGLPRTSWLILGDKSTRTTRSRLSLAYTLISFQTFFGLLLTLIFIASAPKLAAAFVPARVRAASLTYVRISSVEALSSAMEVAVASATRALDHPDVPLLISSLKFVINIILDLLTISRFHVGKWTPTVNTQALVRMSCDLTAATGGLLYFLYVAANMQRADRSTEGRAKWSFGALKVLVRPGVYTFVESGLRNAIYLWLIHGIVSMGSDYATAWGVFNTIRWGIVMVPVQALEASTLAFVGHAWGQWRAQVGPQVEKPKATRREILEITRPAFISCGIALLVEVAFCLFLSFSGIKSFAFYLSESETVADIAQHMWKTIDWCYIFYAVNYQLAAILLATVPRWFLYQALGSNLAWMLPWAIAVSHVGMTPQNAWTYHSIIFGGALVFDFCNVAIVCVLWAWLLSRGRFGWHQCISRA</sequence>
<feature type="transmembrane region" description="Helical" evidence="8">
    <location>
        <begin position="216"/>
        <end position="239"/>
    </location>
</feature>
<feature type="transmembrane region" description="Helical" evidence="8">
    <location>
        <begin position="141"/>
        <end position="164"/>
    </location>
</feature>
<evidence type="ECO:0000313" key="9">
    <source>
        <dbReference type="EMBL" id="KAF9506718.1"/>
    </source>
</evidence>
<feature type="transmembrane region" description="Helical" evidence="8">
    <location>
        <begin position="492"/>
        <end position="520"/>
    </location>
</feature>
<comment type="caution">
    <text evidence="9">The sequence shown here is derived from an EMBL/GenBank/DDBJ whole genome shotgun (WGS) entry which is preliminary data.</text>
</comment>
<reference evidence="9" key="1">
    <citation type="journal article" date="2020" name="Nat. Commun.">
        <title>Large-scale genome sequencing of mycorrhizal fungi provides insights into the early evolution of symbiotic traits.</title>
        <authorList>
            <person name="Miyauchi S."/>
            <person name="Kiss E."/>
            <person name="Kuo A."/>
            <person name="Drula E."/>
            <person name="Kohler A."/>
            <person name="Sanchez-Garcia M."/>
            <person name="Morin E."/>
            <person name="Andreopoulos B."/>
            <person name="Barry K.W."/>
            <person name="Bonito G."/>
            <person name="Buee M."/>
            <person name="Carver A."/>
            <person name="Chen C."/>
            <person name="Cichocki N."/>
            <person name="Clum A."/>
            <person name="Culley D."/>
            <person name="Crous P.W."/>
            <person name="Fauchery L."/>
            <person name="Girlanda M."/>
            <person name="Hayes R.D."/>
            <person name="Keri Z."/>
            <person name="LaButti K."/>
            <person name="Lipzen A."/>
            <person name="Lombard V."/>
            <person name="Magnuson J."/>
            <person name="Maillard F."/>
            <person name="Murat C."/>
            <person name="Nolan M."/>
            <person name="Ohm R.A."/>
            <person name="Pangilinan J."/>
            <person name="Pereira M.F."/>
            <person name="Perotto S."/>
            <person name="Peter M."/>
            <person name="Pfister S."/>
            <person name="Riley R."/>
            <person name="Sitrit Y."/>
            <person name="Stielow J.B."/>
            <person name="Szollosi G."/>
            <person name="Zifcakova L."/>
            <person name="Stursova M."/>
            <person name="Spatafora J.W."/>
            <person name="Tedersoo L."/>
            <person name="Vaario L.M."/>
            <person name="Yamada A."/>
            <person name="Yan M."/>
            <person name="Wang P."/>
            <person name="Xu J."/>
            <person name="Bruns T."/>
            <person name="Baldrian P."/>
            <person name="Vilgalys R."/>
            <person name="Dunand C."/>
            <person name="Henrissat B."/>
            <person name="Grigoriev I.V."/>
            <person name="Hibbett D."/>
            <person name="Nagy L.G."/>
            <person name="Martin F.M."/>
        </authorList>
    </citation>
    <scope>NUCLEOTIDE SEQUENCE</scope>
    <source>
        <strain evidence="9">UP504</strain>
    </source>
</reference>
<feature type="transmembrane region" description="Helical" evidence="8">
    <location>
        <begin position="470"/>
        <end position="486"/>
    </location>
</feature>
<dbReference type="GO" id="GO:0005886">
    <property type="term" value="C:plasma membrane"/>
    <property type="evidence" value="ECO:0007669"/>
    <property type="project" value="UniProtKB-SubCell"/>
</dbReference>
<evidence type="ECO:0000256" key="6">
    <source>
        <dbReference type="ARBA" id="ARBA00023136"/>
    </source>
</evidence>
<comment type="subcellular location">
    <subcellularLocation>
        <location evidence="1">Cell membrane</location>
        <topology evidence="1">Multi-pass membrane protein</topology>
    </subcellularLocation>
</comment>
<name>A0A9P6AJ21_9AGAM</name>
<keyword evidence="4 8" id="KW-0812">Transmembrane</keyword>
<dbReference type="EMBL" id="MU129102">
    <property type="protein sequence ID" value="KAF9506718.1"/>
    <property type="molecule type" value="Genomic_DNA"/>
</dbReference>
<evidence type="ECO:0000256" key="5">
    <source>
        <dbReference type="ARBA" id="ARBA00022989"/>
    </source>
</evidence>
<proteinExistence type="predicted"/>
<feature type="transmembrane region" description="Helical" evidence="8">
    <location>
        <begin position="72"/>
        <end position="94"/>
    </location>
</feature>
<organism evidence="9 10">
    <name type="scientific">Hydnum rufescens UP504</name>
    <dbReference type="NCBI Taxonomy" id="1448309"/>
    <lineage>
        <taxon>Eukaryota</taxon>
        <taxon>Fungi</taxon>
        <taxon>Dikarya</taxon>
        <taxon>Basidiomycota</taxon>
        <taxon>Agaricomycotina</taxon>
        <taxon>Agaricomycetes</taxon>
        <taxon>Cantharellales</taxon>
        <taxon>Hydnaceae</taxon>
        <taxon>Hydnum</taxon>
    </lineage>
</organism>
<evidence type="ECO:0000256" key="7">
    <source>
        <dbReference type="SAM" id="MobiDB-lite"/>
    </source>
</evidence>
<dbReference type="PANTHER" id="PTHR43549">
    <property type="entry name" value="MULTIDRUG RESISTANCE PROTEIN YPNP-RELATED"/>
    <property type="match status" value="1"/>
</dbReference>
<keyword evidence="2" id="KW-0813">Transport</keyword>
<dbReference type="AlphaFoldDB" id="A0A9P6AJ21"/>
<dbReference type="Proteomes" id="UP000886523">
    <property type="component" value="Unassembled WGS sequence"/>
</dbReference>
<dbReference type="InterPro" id="IPR052031">
    <property type="entry name" value="Membrane_Transporter-Flippase"/>
</dbReference>
<keyword evidence="6 8" id="KW-0472">Membrane</keyword>
<evidence type="ECO:0000256" key="1">
    <source>
        <dbReference type="ARBA" id="ARBA00004651"/>
    </source>
</evidence>
<dbReference type="OrthoDB" id="2119662at2759"/>
<feature type="transmembrane region" description="Helical" evidence="8">
    <location>
        <begin position="390"/>
        <end position="413"/>
    </location>
</feature>
<keyword evidence="10" id="KW-1185">Reference proteome</keyword>
<feature type="region of interest" description="Disordered" evidence="7">
    <location>
        <begin position="1"/>
        <end position="41"/>
    </location>
</feature>
<gene>
    <name evidence="9" type="ORF">BS47DRAFT_1378070</name>
</gene>
<feature type="transmembrane region" description="Helical" evidence="8">
    <location>
        <begin position="251"/>
        <end position="273"/>
    </location>
</feature>
<evidence type="ECO:0000256" key="3">
    <source>
        <dbReference type="ARBA" id="ARBA00022475"/>
    </source>
</evidence>
<feature type="transmembrane region" description="Helical" evidence="8">
    <location>
        <begin position="313"/>
        <end position="335"/>
    </location>
</feature>
<accession>A0A9P6AJ21</accession>
<protein>
    <submittedName>
        <fullName evidence="9">Uncharacterized protein</fullName>
    </submittedName>
</protein>
<keyword evidence="3" id="KW-1003">Cell membrane</keyword>
<evidence type="ECO:0000256" key="8">
    <source>
        <dbReference type="SAM" id="Phobius"/>
    </source>
</evidence>
<keyword evidence="5 8" id="KW-1133">Transmembrane helix</keyword>
<feature type="transmembrane region" description="Helical" evidence="8">
    <location>
        <begin position="106"/>
        <end position="129"/>
    </location>
</feature>
<dbReference type="PANTHER" id="PTHR43549:SF2">
    <property type="entry name" value="MULTIDRUG RESISTANCE PROTEIN NORM-RELATED"/>
    <property type="match status" value="1"/>
</dbReference>
<evidence type="ECO:0000313" key="10">
    <source>
        <dbReference type="Proteomes" id="UP000886523"/>
    </source>
</evidence>